<dbReference type="AlphaFoldDB" id="A0A9W8B5S7"/>
<organism evidence="2 3">
    <name type="scientific">Dimargaris verticillata</name>
    <dbReference type="NCBI Taxonomy" id="2761393"/>
    <lineage>
        <taxon>Eukaryota</taxon>
        <taxon>Fungi</taxon>
        <taxon>Fungi incertae sedis</taxon>
        <taxon>Zoopagomycota</taxon>
        <taxon>Kickxellomycotina</taxon>
        <taxon>Dimargaritomycetes</taxon>
        <taxon>Dimargaritales</taxon>
        <taxon>Dimargaritaceae</taxon>
        <taxon>Dimargaris</taxon>
    </lineage>
</organism>
<accession>A0A9W8B5S7</accession>
<feature type="compositionally biased region" description="Polar residues" evidence="1">
    <location>
        <begin position="1"/>
        <end position="13"/>
    </location>
</feature>
<gene>
    <name evidence="2" type="ORF">H4R34_003665</name>
</gene>
<dbReference type="Proteomes" id="UP001151582">
    <property type="component" value="Unassembled WGS sequence"/>
</dbReference>
<reference evidence="2" key="1">
    <citation type="submission" date="2022-07" db="EMBL/GenBank/DDBJ databases">
        <title>Phylogenomic reconstructions and comparative analyses of Kickxellomycotina fungi.</title>
        <authorList>
            <person name="Reynolds N.K."/>
            <person name="Stajich J.E."/>
            <person name="Barry K."/>
            <person name="Grigoriev I.V."/>
            <person name="Crous P."/>
            <person name="Smith M.E."/>
        </authorList>
    </citation>
    <scope>NUCLEOTIDE SEQUENCE</scope>
    <source>
        <strain evidence="2">RSA 567</strain>
    </source>
</reference>
<evidence type="ECO:0000256" key="1">
    <source>
        <dbReference type="SAM" id="MobiDB-lite"/>
    </source>
</evidence>
<protein>
    <submittedName>
        <fullName evidence="2">Uncharacterized protein</fullName>
    </submittedName>
</protein>
<sequence>MDDSTSPKLSHSSADPGKPSDSPLGQMAQAMEQSLGGVHASVGTMMSTLAQSMKRTMDMTQSMNSLMETYIQRSVRLTATVATADHLLAPVVTVAIANRSQIPLPEAVLCLSLAAHTTSLETTNLSSATPAPGDKAASASPASLPQL</sequence>
<feature type="region of interest" description="Disordered" evidence="1">
    <location>
        <begin position="124"/>
        <end position="147"/>
    </location>
</feature>
<dbReference type="OrthoDB" id="2254641at2759"/>
<name>A0A9W8B5S7_9FUNG</name>
<comment type="caution">
    <text evidence="2">The sequence shown here is derived from an EMBL/GenBank/DDBJ whole genome shotgun (WGS) entry which is preliminary data.</text>
</comment>
<evidence type="ECO:0000313" key="3">
    <source>
        <dbReference type="Proteomes" id="UP001151582"/>
    </source>
</evidence>
<evidence type="ECO:0000313" key="2">
    <source>
        <dbReference type="EMBL" id="KAJ1977222.1"/>
    </source>
</evidence>
<proteinExistence type="predicted"/>
<feature type="region of interest" description="Disordered" evidence="1">
    <location>
        <begin position="1"/>
        <end position="25"/>
    </location>
</feature>
<dbReference type="EMBL" id="JANBQB010000365">
    <property type="protein sequence ID" value="KAJ1977222.1"/>
    <property type="molecule type" value="Genomic_DNA"/>
</dbReference>
<keyword evidence="3" id="KW-1185">Reference proteome</keyword>
<feature type="compositionally biased region" description="Low complexity" evidence="1">
    <location>
        <begin position="136"/>
        <end position="147"/>
    </location>
</feature>